<comment type="subunit">
    <text evidence="6">Monomer.</text>
</comment>
<name>A0A6P8I0M9_ACTTE</name>
<keyword evidence="6" id="KW-0963">Cytoplasm</keyword>
<dbReference type="InterPro" id="IPR036412">
    <property type="entry name" value="HAD-like_sf"/>
</dbReference>
<dbReference type="FunFam" id="3.40.50.1000:FF:000079">
    <property type="entry name" value="Enolase-phosphatase E1"/>
    <property type="match status" value="1"/>
</dbReference>
<sequence length="291" mass="33314">MAVELDAENEKVLKRRDIRRSFRVVLLDIEGTTTPITFVKDTLFPYVRKNVQNYLKKNWITTECQQDIKALQEQAEKDKDLDGMVPILKYDKDDENIDETTKEKVIRSIVDNVLWQMDSDRKITALKQLQGHIWKKAYEDGEIKGEVYDDVVPALEEWTSSRIKVYIYSSGSVEAQKLLFKYSDKGDLLKYFSGHFDTKIGLKVECESYKKIVECVGEKPGEILFITDVVKEACAATEAGMQTVLSVRPGNTPLTDDDKSTYKTIKSFSNLTEEQDLQNGKPKKARTDDDA</sequence>
<dbReference type="SFLD" id="SFLDG01129">
    <property type="entry name" value="C1.5:_HAD__Beta-PGM__Phosphata"/>
    <property type="match status" value="1"/>
</dbReference>
<evidence type="ECO:0000313" key="7">
    <source>
        <dbReference type="Proteomes" id="UP000515163"/>
    </source>
</evidence>
<dbReference type="PANTHER" id="PTHR20371:SF1">
    <property type="entry name" value="ENOLASE-PHOSPHATASE E1"/>
    <property type="match status" value="1"/>
</dbReference>
<dbReference type="InterPro" id="IPR027511">
    <property type="entry name" value="ENOPH1_eukaryotes"/>
</dbReference>
<keyword evidence="5 6" id="KW-0486">Methionine biosynthesis</keyword>
<evidence type="ECO:0000256" key="4">
    <source>
        <dbReference type="ARBA" id="ARBA00022842"/>
    </source>
</evidence>
<keyword evidence="2 6" id="KW-0479">Metal-binding</keyword>
<keyword evidence="3 6" id="KW-0378">Hydrolase</keyword>
<dbReference type="UniPathway" id="UPA00904">
    <property type="reaction ID" value="UER00876"/>
</dbReference>
<dbReference type="HAMAP" id="MF_01681">
    <property type="entry name" value="Salvage_MtnC"/>
    <property type="match status" value="1"/>
</dbReference>
<dbReference type="CDD" id="cd01629">
    <property type="entry name" value="HAD_EP"/>
    <property type="match status" value="1"/>
</dbReference>
<keyword evidence="1 6" id="KW-0028">Amino-acid biosynthesis</keyword>
<dbReference type="AlphaFoldDB" id="A0A6P8I0M9"/>
<dbReference type="Gene3D" id="1.10.720.60">
    <property type="match status" value="1"/>
</dbReference>
<dbReference type="SFLD" id="SFLDG01133">
    <property type="entry name" value="C1.5.4:_Enolase-phosphatase_Li"/>
    <property type="match status" value="1"/>
</dbReference>
<dbReference type="GO" id="GO:0000287">
    <property type="term" value="F:magnesium ion binding"/>
    <property type="evidence" value="ECO:0007669"/>
    <property type="project" value="UniProtKB-UniRule"/>
</dbReference>
<dbReference type="FunCoup" id="A0A6P8I0M9">
    <property type="interactions" value="1791"/>
</dbReference>
<dbReference type="SFLD" id="SFLDF00044">
    <property type="entry name" value="enolase-phosphatase"/>
    <property type="match status" value="1"/>
</dbReference>
<keyword evidence="4 6" id="KW-0460">Magnesium</keyword>
<dbReference type="GeneID" id="116294888"/>
<keyword evidence="6" id="KW-0539">Nucleus</keyword>
<dbReference type="Gene3D" id="3.40.50.1000">
    <property type="entry name" value="HAD superfamily/HAD-like"/>
    <property type="match status" value="1"/>
</dbReference>
<feature type="binding site" evidence="6">
    <location>
        <position position="203"/>
    </location>
    <ligand>
        <name>substrate</name>
    </ligand>
</feature>
<dbReference type="Proteomes" id="UP000515163">
    <property type="component" value="Unplaced"/>
</dbReference>
<dbReference type="SUPFAM" id="SSF56784">
    <property type="entry name" value="HAD-like"/>
    <property type="match status" value="1"/>
</dbReference>
<dbReference type="RefSeq" id="XP_031558435.1">
    <property type="nucleotide sequence ID" value="XM_031702575.1"/>
</dbReference>
<gene>
    <name evidence="8" type="primary">LOC116294888</name>
</gene>
<dbReference type="GO" id="GO:0005634">
    <property type="term" value="C:nucleus"/>
    <property type="evidence" value="ECO:0007669"/>
    <property type="project" value="UniProtKB-SubCell"/>
</dbReference>
<accession>A0A6P8I0M9</accession>
<dbReference type="InterPro" id="IPR023943">
    <property type="entry name" value="Enolase-ppase_E1"/>
</dbReference>
<evidence type="ECO:0000256" key="2">
    <source>
        <dbReference type="ARBA" id="ARBA00022723"/>
    </source>
</evidence>
<feature type="binding site" evidence="6">
    <location>
        <begin position="169"/>
        <end position="170"/>
    </location>
    <ligand>
        <name>substrate</name>
    </ligand>
</feature>
<dbReference type="SFLD" id="SFLDS00003">
    <property type="entry name" value="Haloacid_Dehalogenase"/>
    <property type="match status" value="1"/>
</dbReference>
<comment type="function">
    <text evidence="6">Bifunctional enzyme that catalyzes the enolization of 2,3-diketo-5-methylthiopentyl-1-phosphate (DK-MTP-1-P) into the intermediate 2-hydroxy-3-keto-5-methylthiopentenyl-1-phosphate (HK-MTPenyl-1-P), which is then dephosphorylated to form the acireductone 1,2-dihydroxy-3-keto-5-methylthiopentene (DHK-MTPene).</text>
</comment>
<evidence type="ECO:0000256" key="5">
    <source>
        <dbReference type="ARBA" id="ARBA00023167"/>
    </source>
</evidence>
<comment type="subcellular location">
    <subcellularLocation>
        <location evidence="6">Cytoplasm</location>
    </subcellularLocation>
    <subcellularLocation>
        <location evidence="6">Nucleus</location>
    </subcellularLocation>
</comment>
<dbReference type="GO" id="GO:0043874">
    <property type="term" value="F:acireductone synthase activity"/>
    <property type="evidence" value="ECO:0007669"/>
    <property type="project" value="UniProtKB-EC"/>
</dbReference>
<dbReference type="NCBIfam" id="TIGR01691">
    <property type="entry name" value="enolase-ppase"/>
    <property type="match status" value="1"/>
</dbReference>
<dbReference type="InterPro" id="IPR023214">
    <property type="entry name" value="HAD_sf"/>
</dbReference>
<evidence type="ECO:0000256" key="1">
    <source>
        <dbReference type="ARBA" id="ARBA00022605"/>
    </source>
</evidence>
<evidence type="ECO:0000256" key="3">
    <source>
        <dbReference type="ARBA" id="ARBA00022801"/>
    </source>
</evidence>
<comment type="pathway">
    <text evidence="6">Amino-acid biosynthesis; L-methionine biosynthesis via salvage pathway; L-methionine from S-methyl-5-thio-alpha-D-ribose 1-phosphate: step 4/6.</text>
</comment>
<dbReference type="GO" id="GO:0005737">
    <property type="term" value="C:cytoplasm"/>
    <property type="evidence" value="ECO:0007669"/>
    <property type="project" value="UniProtKB-SubCell"/>
</dbReference>
<dbReference type="InParanoid" id="A0A6P8I0M9"/>
<dbReference type="GO" id="GO:0019509">
    <property type="term" value="P:L-methionine salvage from methylthioadenosine"/>
    <property type="evidence" value="ECO:0007669"/>
    <property type="project" value="UniProtKB-UniRule"/>
</dbReference>
<evidence type="ECO:0000256" key="6">
    <source>
        <dbReference type="HAMAP-Rule" id="MF_03117"/>
    </source>
</evidence>
<comment type="pathway">
    <text evidence="6">Amino-acid biosynthesis; L-methionine biosynthesis via salvage pathway; L-methionine from S-methyl-5-thio-alpha-D-ribose 1-phosphate: step 3/6.</text>
</comment>
<organism evidence="7 8">
    <name type="scientific">Actinia tenebrosa</name>
    <name type="common">Australian red waratah sea anemone</name>
    <dbReference type="NCBI Taxonomy" id="6105"/>
    <lineage>
        <taxon>Eukaryota</taxon>
        <taxon>Metazoa</taxon>
        <taxon>Cnidaria</taxon>
        <taxon>Anthozoa</taxon>
        <taxon>Hexacorallia</taxon>
        <taxon>Actiniaria</taxon>
        <taxon>Actiniidae</taxon>
        <taxon>Actinia</taxon>
    </lineage>
</organism>
<comment type="catalytic activity">
    <reaction evidence="6">
        <text>5-methylsulfanyl-2,3-dioxopentyl phosphate + H2O = 1,2-dihydroxy-5-(methylsulfanyl)pent-1-en-3-one + phosphate</text>
        <dbReference type="Rhea" id="RHEA:21700"/>
        <dbReference type="ChEBI" id="CHEBI:15377"/>
        <dbReference type="ChEBI" id="CHEBI:43474"/>
        <dbReference type="ChEBI" id="CHEBI:49252"/>
        <dbReference type="ChEBI" id="CHEBI:58828"/>
        <dbReference type="EC" id="3.1.3.77"/>
    </reaction>
</comment>
<dbReference type="Pfam" id="PF00702">
    <property type="entry name" value="Hydrolase"/>
    <property type="match status" value="1"/>
</dbReference>
<dbReference type="KEGG" id="aten:116294888"/>
<reference evidence="8" key="1">
    <citation type="submission" date="2025-08" db="UniProtKB">
        <authorList>
            <consortium name="RefSeq"/>
        </authorList>
    </citation>
    <scope>IDENTIFICATION</scope>
    <source>
        <tissue evidence="8">Tentacle</tissue>
    </source>
</reference>
<dbReference type="EC" id="3.1.3.77" evidence="6"/>
<feature type="binding site" evidence="6">
    <location>
        <position position="30"/>
    </location>
    <ligand>
        <name>Mg(2+)</name>
        <dbReference type="ChEBI" id="CHEBI:18420"/>
    </ligand>
</feature>
<comment type="cofactor">
    <cofactor evidence="6">
        <name>Mg(2+)</name>
        <dbReference type="ChEBI" id="CHEBI:18420"/>
    </cofactor>
    <text evidence="6">Binds 1 Mg(2+) ion per subunit.</text>
</comment>
<dbReference type="InterPro" id="IPR006439">
    <property type="entry name" value="HAD-SF_hydro_IA"/>
</dbReference>
<proteinExistence type="inferred from homology"/>
<protein>
    <recommendedName>
        <fullName evidence="6">Enolase-phosphatase E1</fullName>
        <ecNumber evidence="6">3.1.3.77</ecNumber>
    </recommendedName>
    <alternativeName>
        <fullName evidence="6">2,3-diketo-5-methylthio-1-phosphopentane phosphatase</fullName>
    </alternativeName>
</protein>
<dbReference type="NCBIfam" id="TIGR01549">
    <property type="entry name" value="HAD-SF-IA-v1"/>
    <property type="match status" value="1"/>
</dbReference>
<feature type="binding site" evidence="6">
    <location>
        <position position="228"/>
    </location>
    <ligand>
        <name>Mg(2+)</name>
        <dbReference type="ChEBI" id="CHEBI:18420"/>
    </ligand>
</feature>
<dbReference type="PANTHER" id="PTHR20371">
    <property type="entry name" value="ENOLASE-PHOSPHATASE E1"/>
    <property type="match status" value="1"/>
</dbReference>
<evidence type="ECO:0000313" key="8">
    <source>
        <dbReference type="RefSeq" id="XP_031558435.1"/>
    </source>
</evidence>
<keyword evidence="7" id="KW-1185">Reference proteome</keyword>
<comment type="similarity">
    <text evidence="6">Belongs to the HAD-like hydrolase superfamily. MasA/MtnC family.</text>
</comment>
<dbReference type="HAMAP" id="MF_03117">
    <property type="entry name" value="Salvage_MtnC_euk"/>
    <property type="match status" value="1"/>
</dbReference>
<dbReference type="OrthoDB" id="272500at2759"/>
<feature type="binding site" evidence="6">
    <location>
        <position position="28"/>
    </location>
    <ligand>
        <name>Mg(2+)</name>
        <dbReference type="ChEBI" id="CHEBI:18420"/>
    </ligand>
</feature>